<proteinExistence type="inferred from homology"/>
<evidence type="ECO:0000259" key="5">
    <source>
        <dbReference type="Pfam" id="PF21981"/>
    </source>
</evidence>
<dbReference type="InterPro" id="IPR003783">
    <property type="entry name" value="Regulatory_RecX"/>
</dbReference>
<evidence type="ECO:0000256" key="1">
    <source>
        <dbReference type="ARBA" id="ARBA00004496"/>
    </source>
</evidence>
<evidence type="ECO:0000256" key="2">
    <source>
        <dbReference type="ARBA" id="ARBA00009695"/>
    </source>
</evidence>
<dbReference type="EMBL" id="CAACYI010000001">
    <property type="protein sequence ID" value="VFB16337.1"/>
    <property type="molecule type" value="Genomic_DNA"/>
</dbReference>
<organism evidence="6 7">
    <name type="scientific">Urinicoccus massiliensis</name>
    <dbReference type="NCBI Taxonomy" id="1723382"/>
    <lineage>
        <taxon>Bacteria</taxon>
        <taxon>Bacillati</taxon>
        <taxon>Bacillota</taxon>
        <taxon>Tissierellia</taxon>
        <taxon>Tissierellales</taxon>
        <taxon>Peptoniphilaceae</taxon>
        <taxon>Urinicoccus</taxon>
    </lineage>
</organism>
<comment type="similarity">
    <text evidence="2">Belongs to the RecX family.</text>
</comment>
<dbReference type="RefSeq" id="WP_131748940.1">
    <property type="nucleotide sequence ID" value="NZ_CAACYI010000001.1"/>
</dbReference>
<evidence type="ECO:0000256" key="4">
    <source>
        <dbReference type="ARBA" id="ARBA00022490"/>
    </source>
</evidence>
<dbReference type="InterPro" id="IPR036388">
    <property type="entry name" value="WH-like_DNA-bd_sf"/>
</dbReference>
<comment type="caution">
    <text evidence="6">The sequence shown here is derived from an EMBL/GenBank/DDBJ whole genome shotgun (WGS) entry which is preliminary data.</text>
</comment>
<protein>
    <recommendedName>
        <fullName evidence="3">Regulatory protein RecX</fullName>
    </recommendedName>
</protein>
<dbReference type="InterPro" id="IPR053925">
    <property type="entry name" value="RecX_HTH_3rd"/>
</dbReference>
<accession>A0A8H2M4C5</accession>
<dbReference type="AlphaFoldDB" id="A0A8H2M4C5"/>
<evidence type="ECO:0000313" key="6">
    <source>
        <dbReference type="EMBL" id="VFB16337.1"/>
    </source>
</evidence>
<dbReference type="GO" id="GO:0005737">
    <property type="term" value="C:cytoplasm"/>
    <property type="evidence" value="ECO:0007669"/>
    <property type="project" value="UniProtKB-SubCell"/>
</dbReference>
<feature type="domain" description="RecX third three-helical" evidence="5">
    <location>
        <begin position="155"/>
        <end position="194"/>
    </location>
</feature>
<evidence type="ECO:0000256" key="3">
    <source>
        <dbReference type="ARBA" id="ARBA00018111"/>
    </source>
</evidence>
<dbReference type="PANTHER" id="PTHR33602:SF1">
    <property type="entry name" value="REGULATORY PROTEIN RECX FAMILY PROTEIN"/>
    <property type="match status" value="1"/>
</dbReference>
<dbReference type="Pfam" id="PF21981">
    <property type="entry name" value="RecX_HTH3"/>
    <property type="match status" value="1"/>
</dbReference>
<dbReference type="PANTHER" id="PTHR33602">
    <property type="entry name" value="REGULATORY PROTEIN RECX FAMILY PROTEIN"/>
    <property type="match status" value="1"/>
</dbReference>
<comment type="subcellular location">
    <subcellularLocation>
        <location evidence="1">Cytoplasm</location>
    </subcellularLocation>
</comment>
<keyword evidence="7" id="KW-1185">Reference proteome</keyword>
<sequence length="197" mass="23566">MKKIESISFLKGTYKITTKDQAFLYLNEETFIHSGLYKGCEISEDAWTQLEEENQFYEARDLSLNYLRRRRTSGEIKHLLSQKGFNRTCLDRVIKYLKDYQLISDEDYIKDFIHDQFYLQKNGPRKIKFKLMNKFLDPSLIDCYLDDLPREDLEAMVKELIEKKYGQGPFSLVEKQKINRYLQNKGYPYSSISKELF</sequence>
<reference evidence="6 7" key="1">
    <citation type="submission" date="2019-02" db="EMBL/GenBank/DDBJ databases">
        <authorList>
            <consortium name="Pathogen Informatics"/>
        </authorList>
    </citation>
    <scope>NUCLEOTIDE SEQUENCE [LARGE SCALE GENOMIC DNA]</scope>
    <source>
        <strain evidence="6 7">3012STDY7089603</strain>
    </source>
</reference>
<name>A0A8H2M4C5_9FIRM</name>
<evidence type="ECO:0000313" key="7">
    <source>
        <dbReference type="Proteomes" id="UP000377798"/>
    </source>
</evidence>
<keyword evidence="4" id="KW-0963">Cytoplasm</keyword>
<dbReference type="GO" id="GO:0006282">
    <property type="term" value="P:regulation of DNA repair"/>
    <property type="evidence" value="ECO:0007669"/>
    <property type="project" value="InterPro"/>
</dbReference>
<gene>
    <name evidence="6" type="ORF">NCTC13150_00859</name>
</gene>
<dbReference type="Gene3D" id="1.10.10.10">
    <property type="entry name" value="Winged helix-like DNA-binding domain superfamily/Winged helix DNA-binding domain"/>
    <property type="match status" value="3"/>
</dbReference>
<dbReference type="Proteomes" id="UP000377798">
    <property type="component" value="Unassembled WGS sequence"/>
</dbReference>